<reference evidence="1 2" key="1">
    <citation type="journal article" date="2015" name="Appl. Environ. Microbiol.">
        <title>The Geoglobus acetivorans genome: Fe(III) reduction, acetate utilization, autotrophic growth, and degradation of aromatic compounds in a hyperthermophilic archaeon.</title>
        <authorList>
            <person name="Mardanov A.V."/>
            <person name="Slododkina G.B."/>
            <person name="Slobodkin A.I."/>
            <person name="Beletsky A.V."/>
            <person name="Gavrilov S.N."/>
            <person name="Kublanov I.V."/>
            <person name="Bonch-Osmolovskaya E.A."/>
            <person name="Skryabin K.G."/>
            <person name="Ravin N.V."/>
        </authorList>
    </citation>
    <scope>NUCLEOTIDE SEQUENCE [LARGE SCALE GENOMIC DNA]</scope>
    <source>
        <strain evidence="1 2">SBH6</strain>
    </source>
</reference>
<dbReference type="eggNOG" id="arCOG06086">
    <property type="taxonomic scope" value="Archaea"/>
</dbReference>
<organism evidence="1 2">
    <name type="scientific">Geoglobus acetivorans</name>
    <dbReference type="NCBI Taxonomy" id="565033"/>
    <lineage>
        <taxon>Archaea</taxon>
        <taxon>Methanobacteriati</taxon>
        <taxon>Methanobacteriota</taxon>
        <taxon>Archaeoglobi</taxon>
        <taxon>Archaeoglobales</taxon>
        <taxon>Archaeoglobaceae</taxon>
        <taxon>Geoglobus</taxon>
    </lineage>
</organism>
<sequence length="71" mass="8286">MIEIPESVDEKKLTFWIAEGMGRELFRKLAMDALKSGMSLDLEKALREFDTTRSEVWSELKMRYGEEGLIE</sequence>
<protein>
    <submittedName>
        <fullName evidence="1">Uncharacterized protein</fullName>
    </submittedName>
</protein>
<evidence type="ECO:0000313" key="2">
    <source>
        <dbReference type="Proteomes" id="UP000030624"/>
    </source>
</evidence>
<accession>A0A0A7GGW9</accession>
<dbReference type="EMBL" id="CP009552">
    <property type="protein sequence ID" value="AIY90197.1"/>
    <property type="molecule type" value="Genomic_DNA"/>
</dbReference>
<evidence type="ECO:0000313" key="1">
    <source>
        <dbReference type="EMBL" id="AIY90197.1"/>
    </source>
</evidence>
<dbReference type="AlphaFoldDB" id="A0A0A7GGW9"/>
<name>A0A0A7GGW9_GEOAI</name>
<dbReference type="KEGG" id="gac:GACE_1155"/>
<gene>
    <name evidence="1" type="ORF">GACE_1155</name>
</gene>
<proteinExistence type="predicted"/>
<dbReference type="Proteomes" id="UP000030624">
    <property type="component" value="Chromosome"/>
</dbReference>
<dbReference type="HOGENOM" id="CLU_202940_0_0_2"/>
<dbReference type="STRING" id="565033.GACE_1155"/>